<dbReference type="AlphaFoldDB" id="A0A8H7K506"/>
<evidence type="ECO:0000313" key="1">
    <source>
        <dbReference type="EMBL" id="KAF9746929.1"/>
    </source>
</evidence>
<proteinExistence type="predicted"/>
<evidence type="ECO:0000313" key="2">
    <source>
        <dbReference type="Proteomes" id="UP000616885"/>
    </source>
</evidence>
<gene>
    <name evidence="1" type="ORF">IM811_002263</name>
</gene>
<comment type="caution">
    <text evidence="1">The sequence shown here is derived from an EMBL/GenBank/DDBJ whole genome shotgun (WGS) entry which is preliminary data.</text>
</comment>
<reference evidence="1" key="1">
    <citation type="submission" date="2020-10" db="EMBL/GenBank/DDBJ databases">
        <title>High-Quality Genome Resource of Clonostachys rosea strain S41 by Oxford Nanopore Long-Read Sequencing.</title>
        <authorList>
            <person name="Wang H."/>
        </authorList>
    </citation>
    <scope>NUCLEOTIDE SEQUENCE</scope>
    <source>
        <strain evidence="1">S41</strain>
    </source>
</reference>
<accession>A0A8H7K506</accession>
<organism evidence="1 2">
    <name type="scientific">Bionectria ochroleuca</name>
    <name type="common">Gliocladium roseum</name>
    <dbReference type="NCBI Taxonomy" id="29856"/>
    <lineage>
        <taxon>Eukaryota</taxon>
        <taxon>Fungi</taxon>
        <taxon>Dikarya</taxon>
        <taxon>Ascomycota</taxon>
        <taxon>Pezizomycotina</taxon>
        <taxon>Sordariomycetes</taxon>
        <taxon>Hypocreomycetidae</taxon>
        <taxon>Hypocreales</taxon>
        <taxon>Bionectriaceae</taxon>
        <taxon>Clonostachys</taxon>
    </lineage>
</organism>
<dbReference type="Proteomes" id="UP000616885">
    <property type="component" value="Unassembled WGS sequence"/>
</dbReference>
<sequence length="103" mass="10765">MLCTQPLPCARGGDLVQPSSDGVSSPSLIAVLGRLSESAAPAAKDPAGTRSSPASTALFHVSSCRAIRKELVRPSSLNQPIHPSLVIQTSTSFLTTRKQPMLL</sequence>
<name>A0A8H7K506_BIOOC</name>
<protein>
    <submittedName>
        <fullName evidence="1">Uncharacterized protein</fullName>
    </submittedName>
</protein>
<dbReference type="EMBL" id="JADCTT010000010">
    <property type="protein sequence ID" value="KAF9746929.1"/>
    <property type="molecule type" value="Genomic_DNA"/>
</dbReference>